<keyword evidence="2" id="KW-0812">Transmembrane</keyword>
<reference evidence="5 6" key="1">
    <citation type="submission" date="2018-05" db="EMBL/GenBank/DDBJ databases">
        <title>Abyssibacter profundi OUC007T gen. nov., sp. nov, a marine bacterium isolated from seawater of the Mariana Trench.</title>
        <authorList>
            <person name="Zhou S."/>
        </authorList>
    </citation>
    <scope>NUCLEOTIDE SEQUENCE [LARGE SCALE GENOMIC DNA]</scope>
    <source>
        <strain evidence="5 6">OUC007</strain>
    </source>
</reference>
<dbReference type="OrthoDB" id="9777219at2"/>
<evidence type="ECO:0000313" key="6">
    <source>
        <dbReference type="Proteomes" id="UP000251800"/>
    </source>
</evidence>
<evidence type="ECO:0000259" key="3">
    <source>
        <dbReference type="Pfam" id="PF09822"/>
    </source>
</evidence>
<accession>A0A363ULW2</accession>
<evidence type="ECO:0000313" key="5">
    <source>
        <dbReference type="EMBL" id="PWN56416.1"/>
    </source>
</evidence>
<feature type="transmembrane region" description="Helical" evidence="2">
    <location>
        <begin position="589"/>
        <end position="608"/>
    </location>
</feature>
<dbReference type="Pfam" id="PF23357">
    <property type="entry name" value="DUF7088"/>
    <property type="match status" value="1"/>
</dbReference>
<feature type="domain" description="ABC-type uncharacterised transport system" evidence="3">
    <location>
        <begin position="175"/>
        <end position="477"/>
    </location>
</feature>
<dbReference type="InterPro" id="IPR019196">
    <property type="entry name" value="ABC_transp_unknown"/>
</dbReference>
<keyword evidence="1" id="KW-0175">Coiled coil</keyword>
<evidence type="ECO:0000256" key="1">
    <source>
        <dbReference type="SAM" id="Coils"/>
    </source>
</evidence>
<protein>
    <submittedName>
        <fullName evidence="5">ABC transporter</fullName>
    </submittedName>
</protein>
<feature type="coiled-coil region" evidence="1">
    <location>
        <begin position="507"/>
        <end position="575"/>
    </location>
</feature>
<dbReference type="AlphaFoldDB" id="A0A363ULW2"/>
<gene>
    <name evidence="5" type="ORF">DEH80_06145</name>
</gene>
<keyword evidence="2" id="KW-1133">Transmembrane helix</keyword>
<dbReference type="InterPro" id="IPR055396">
    <property type="entry name" value="DUF7088"/>
</dbReference>
<keyword evidence="2" id="KW-0472">Membrane</keyword>
<proteinExistence type="predicted"/>
<dbReference type="Pfam" id="PF09822">
    <property type="entry name" value="ABC_transp_aux"/>
    <property type="match status" value="1"/>
</dbReference>
<comment type="caution">
    <text evidence="5">The sequence shown here is derived from an EMBL/GenBank/DDBJ whole genome shotgun (WGS) entry which is preliminary data.</text>
</comment>
<name>A0A363ULW2_9GAMM</name>
<feature type="domain" description="DUF7088" evidence="4">
    <location>
        <begin position="39"/>
        <end position="137"/>
    </location>
</feature>
<dbReference type="Proteomes" id="UP000251800">
    <property type="component" value="Unassembled WGS sequence"/>
</dbReference>
<evidence type="ECO:0000259" key="4">
    <source>
        <dbReference type="Pfam" id="PF23357"/>
    </source>
</evidence>
<sequence>MNQTKLFSRWGLALVAVIALAIIALANTLFGGVRMDLTENKLYTLSDGARNILRDLDEPINLYFFYSRDAASDVPAISTYAARVREMLREMEDIGGDKVRLTEINPEPFSEAEDRAAEFGLQGVPLDAGETLYFGLAGTNSVDEVQVIPFFQLNQESLLEYDLAKLIYQLSQQFKPTLGLISGLDMGGSFNPQTMQPGREWMLLDQLRQFFLVEEIDAGAESLPEDIESLMVVHPAGLSDELLYAIDQFVLGGGGTLVFVDPFAETAAQSSMGMADDPKPTSSDLATLLEPWGLTMDPQQVVGDGANALAIQSRSGAPAYHLGLIGLGGESLSQDDVITQGLDSVNFGYAGALKISDSAELEITPLIQSSAESALIPAFRIQPGMDPNDLRRGFAPDDERYNLAVRLRGPAPSAFGDQPPAGVEPEAHRSQSDAPINLVVVADTDVLRDNLWVQVQNFFGQTMATPFASNGDLVVNAVDNLLGSSDLIGIRARASFSRPFEVVEQLKRQAEGRYLETERELQAALRDTERKITELQSQGGEGDAFILTPEQQDAIEQFRQEKVRIRRQLRDVQHELNKDIEQLGTTLKFINIGLVPLLLALGALVIGWRRAHRRAA</sequence>
<dbReference type="EMBL" id="QEQK01000005">
    <property type="protein sequence ID" value="PWN56416.1"/>
    <property type="molecule type" value="Genomic_DNA"/>
</dbReference>
<dbReference type="RefSeq" id="WP_109719610.1">
    <property type="nucleotide sequence ID" value="NZ_QEQK01000005.1"/>
</dbReference>
<organism evidence="5 6">
    <name type="scientific">Abyssibacter profundi</name>
    <dbReference type="NCBI Taxonomy" id="2182787"/>
    <lineage>
        <taxon>Bacteria</taxon>
        <taxon>Pseudomonadati</taxon>
        <taxon>Pseudomonadota</taxon>
        <taxon>Gammaproteobacteria</taxon>
        <taxon>Chromatiales</taxon>
        <taxon>Oceanococcaceae</taxon>
        <taxon>Abyssibacter</taxon>
    </lineage>
</organism>
<evidence type="ECO:0000256" key="2">
    <source>
        <dbReference type="SAM" id="Phobius"/>
    </source>
</evidence>
<keyword evidence="6" id="KW-1185">Reference proteome</keyword>